<gene>
    <name evidence="3" type="ORF">HXK21_05690</name>
</gene>
<dbReference type="AlphaFoldDB" id="A0A929RYA3"/>
<proteinExistence type="predicted"/>
<dbReference type="PROSITE" id="PS51257">
    <property type="entry name" value="PROKAR_LIPOPROTEIN"/>
    <property type="match status" value="1"/>
</dbReference>
<dbReference type="Proteomes" id="UP000704068">
    <property type="component" value="Unassembled WGS sequence"/>
</dbReference>
<protein>
    <submittedName>
        <fullName evidence="3">Ankyrin repeat domain-containing protein</fullName>
    </submittedName>
</protein>
<feature type="region of interest" description="Disordered" evidence="2">
    <location>
        <begin position="252"/>
        <end position="275"/>
    </location>
</feature>
<dbReference type="SMART" id="SM00248">
    <property type="entry name" value="ANK"/>
    <property type="match status" value="3"/>
</dbReference>
<sequence length="275" mass="30856">MKRIITFTLIALLLVSCDFIADRYKNVPDPEVYFPDGQELKMATAIYEDKPRAIRSLIEEGIDLNHISKGGMTYLYYAMLNKNYEVMELLLKHGADPNIHSTFYTNPSSHKIGYGDDNGACLAYCGRRAYDIKYMKLLVKYGANVNDTTYISPLALSIDDELQGKEKVAFLVQHGANINLRVAGATVISSEANMYNWDKVLILLDLGADPMAGDDPKFNVAAFVQQYYDEGFDPNSENGKMAQEVKRRLEQRGVKFPYLPKKPAASTPSEGQPKE</sequence>
<dbReference type="SUPFAM" id="SSF48403">
    <property type="entry name" value="Ankyrin repeat"/>
    <property type="match status" value="1"/>
</dbReference>
<dbReference type="InterPro" id="IPR002110">
    <property type="entry name" value="Ankyrin_rpt"/>
</dbReference>
<accession>A0A929RYA3</accession>
<dbReference type="PROSITE" id="PS50088">
    <property type="entry name" value="ANK_REPEAT"/>
    <property type="match status" value="1"/>
</dbReference>
<dbReference type="PROSITE" id="PS50297">
    <property type="entry name" value="ANK_REP_REGION"/>
    <property type="match status" value="1"/>
</dbReference>
<name>A0A929RYA3_9BACT</name>
<keyword evidence="1" id="KW-0040">ANK repeat</keyword>
<feature type="compositionally biased region" description="Polar residues" evidence="2">
    <location>
        <begin position="266"/>
        <end position="275"/>
    </location>
</feature>
<evidence type="ECO:0000313" key="3">
    <source>
        <dbReference type="EMBL" id="MBF0970516.1"/>
    </source>
</evidence>
<feature type="repeat" description="ANK" evidence="1">
    <location>
        <begin position="70"/>
        <end position="102"/>
    </location>
</feature>
<reference evidence="3" key="1">
    <citation type="submission" date="2020-04" db="EMBL/GenBank/DDBJ databases">
        <title>Deep metagenomics examines the oral microbiome during advanced dental caries in children, revealing novel taxa and co-occurrences with host molecules.</title>
        <authorList>
            <person name="Baker J.L."/>
            <person name="Morton J.T."/>
            <person name="Dinis M."/>
            <person name="Alvarez R."/>
            <person name="Tran N.C."/>
            <person name="Knight R."/>
            <person name="Edlund A."/>
        </authorList>
    </citation>
    <scope>NUCLEOTIDE SEQUENCE</scope>
    <source>
        <strain evidence="3">JCVI_34_bin.1</strain>
    </source>
</reference>
<evidence type="ECO:0000256" key="1">
    <source>
        <dbReference type="PROSITE-ProRule" id="PRU00023"/>
    </source>
</evidence>
<comment type="caution">
    <text evidence="3">The sequence shown here is derived from an EMBL/GenBank/DDBJ whole genome shotgun (WGS) entry which is preliminary data.</text>
</comment>
<dbReference type="InterPro" id="IPR052391">
    <property type="entry name" value="E3_Ligase-Neurotoxin"/>
</dbReference>
<organism evidence="3 4">
    <name type="scientific">Alloprevotella tannerae</name>
    <dbReference type="NCBI Taxonomy" id="76122"/>
    <lineage>
        <taxon>Bacteria</taxon>
        <taxon>Pseudomonadati</taxon>
        <taxon>Bacteroidota</taxon>
        <taxon>Bacteroidia</taxon>
        <taxon>Bacteroidales</taxon>
        <taxon>Prevotellaceae</taxon>
        <taxon>Alloprevotella</taxon>
    </lineage>
</organism>
<dbReference type="RefSeq" id="WP_303764002.1">
    <property type="nucleotide sequence ID" value="NZ_JABZGR010000015.1"/>
</dbReference>
<dbReference type="PANTHER" id="PTHR24133">
    <property type="entry name" value="ANKYRIN DOMAIN-CONTAINING"/>
    <property type="match status" value="1"/>
</dbReference>
<dbReference type="Pfam" id="PF12796">
    <property type="entry name" value="Ank_2"/>
    <property type="match status" value="1"/>
</dbReference>
<evidence type="ECO:0000313" key="4">
    <source>
        <dbReference type="Proteomes" id="UP000704068"/>
    </source>
</evidence>
<dbReference type="EMBL" id="JABZGR010000015">
    <property type="protein sequence ID" value="MBF0970516.1"/>
    <property type="molecule type" value="Genomic_DNA"/>
</dbReference>
<dbReference type="PANTHER" id="PTHR24133:SF40">
    <property type="entry name" value="ANKYRIN REPEAT DOMAIN 44"/>
    <property type="match status" value="1"/>
</dbReference>
<evidence type="ECO:0000256" key="2">
    <source>
        <dbReference type="SAM" id="MobiDB-lite"/>
    </source>
</evidence>
<dbReference type="InterPro" id="IPR036770">
    <property type="entry name" value="Ankyrin_rpt-contain_sf"/>
</dbReference>
<dbReference type="Gene3D" id="1.25.40.20">
    <property type="entry name" value="Ankyrin repeat-containing domain"/>
    <property type="match status" value="1"/>
</dbReference>